<evidence type="ECO:0000313" key="3">
    <source>
        <dbReference type="EMBL" id="QSG16216.1"/>
    </source>
</evidence>
<gene>
    <name evidence="3" type="ORF">HSEST_2707</name>
</gene>
<keyword evidence="2" id="KW-1133">Transmembrane helix</keyword>
<keyword evidence="2" id="KW-0472">Membrane</keyword>
<keyword evidence="4" id="KW-1185">Reference proteome</keyword>
<feature type="compositionally biased region" description="Basic and acidic residues" evidence="1">
    <location>
        <begin position="9"/>
        <end position="21"/>
    </location>
</feature>
<feature type="region of interest" description="Disordered" evidence="1">
    <location>
        <begin position="113"/>
        <end position="141"/>
    </location>
</feature>
<feature type="region of interest" description="Disordered" evidence="1">
    <location>
        <begin position="1"/>
        <end position="86"/>
    </location>
</feature>
<evidence type="ECO:0000256" key="2">
    <source>
        <dbReference type="SAM" id="Phobius"/>
    </source>
</evidence>
<keyword evidence="2" id="KW-0812">Transmembrane</keyword>
<dbReference type="AlphaFoldDB" id="A0A897P1V1"/>
<feature type="compositionally biased region" description="Polar residues" evidence="1">
    <location>
        <begin position="44"/>
        <end position="56"/>
    </location>
</feature>
<sequence>MTLAGDAAGMDREDLTDRIPTDRIPLGRVPGLGGESEPEPTDTFDGSTGASDATGSEQKRGDAETEAVGDGEDELTDEEGPSRRERARKALLGVSIGGAVLAVLAAVLRRLLGEDESEGASEEDEGAVRIELEDEGAEPAPDAEAVAAVIGLAFQLLVRRLVGEDDPDA</sequence>
<evidence type="ECO:0000313" key="4">
    <source>
        <dbReference type="Proteomes" id="UP000663292"/>
    </source>
</evidence>
<reference evidence="3 4" key="1">
    <citation type="submission" date="2020-11" db="EMBL/GenBank/DDBJ databases">
        <title>Carbohydrate-dependent, anaerobic sulfur respiration: A novel catabolism in halophilic archaea.</title>
        <authorList>
            <person name="Sorokin D.Y."/>
            <person name="Messina E."/>
            <person name="Smedile F."/>
            <person name="La Cono V."/>
            <person name="Hallsworth J.E."/>
            <person name="Yakimov M.M."/>
        </authorList>
    </citation>
    <scope>NUCLEOTIDE SEQUENCE [LARGE SCALE GENOMIC DNA]</scope>
    <source>
        <strain evidence="3 4">HSR-Est</strain>
    </source>
</reference>
<feature type="compositionally biased region" description="Acidic residues" evidence="1">
    <location>
        <begin position="64"/>
        <end position="79"/>
    </location>
</feature>
<accession>A0A897P1V1</accession>
<dbReference type="EMBL" id="CP064791">
    <property type="protein sequence ID" value="QSG16216.1"/>
    <property type="molecule type" value="Genomic_DNA"/>
</dbReference>
<evidence type="ECO:0000256" key="1">
    <source>
        <dbReference type="SAM" id="MobiDB-lite"/>
    </source>
</evidence>
<proteinExistence type="predicted"/>
<dbReference type="Proteomes" id="UP000663292">
    <property type="component" value="Chromosome"/>
</dbReference>
<organism evidence="3 4">
    <name type="scientific">Halapricum desulfuricans</name>
    <dbReference type="NCBI Taxonomy" id="2841257"/>
    <lineage>
        <taxon>Archaea</taxon>
        <taxon>Methanobacteriati</taxon>
        <taxon>Methanobacteriota</taxon>
        <taxon>Stenosarchaea group</taxon>
        <taxon>Halobacteria</taxon>
        <taxon>Halobacteriales</taxon>
        <taxon>Haloarculaceae</taxon>
        <taxon>Halapricum</taxon>
    </lineage>
</organism>
<protein>
    <submittedName>
        <fullName evidence="3">Uncharacterized protein</fullName>
    </submittedName>
</protein>
<feature type="compositionally biased region" description="Acidic residues" evidence="1">
    <location>
        <begin position="114"/>
        <end position="125"/>
    </location>
</feature>
<name>A0A897P1V1_9EURY</name>
<feature type="transmembrane region" description="Helical" evidence="2">
    <location>
        <begin position="90"/>
        <end position="108"/>
    </location>
</feature>